<feature type="compositionally biased region" description="Polar residues" evidence="1">
    <location>
        <begin position="650"/>
        <end position="662"/>
    </location>
</feature>
<proteinExistence type="predicted"/>
<organism evidence="2 3">
    <name type="scientific">Schizopora paradoxa</name>
    <dbReference type="NCBI Taxonomy" id="27342"/>
    <lineage>
        <taxon>Eukaryota</taxon>
        <taxon>Fungi</taxon>
        <taxon>Dikarya</taxon>
        <taxon>Basidiomycota</taxon>
        <taxon>Agaricomycotina</taxon>
        <taxon>Agaricomycetes</taxon>
        <taxon>Hymenochaetales</taxon>
        <taxon>Schizoporaceae</taxon>
        <taxon>Schizopora</taxon>
    </lineage>
</organism>
<dbReference type="InParanoid" id="A0A0H2RM67"/>
<dbReference type="OrthoDB" id="2143914at2759"/>
<keyword evidence="3" id="KW-1185">Reference proteome</keyword>
<feature type="compositionally biased region" description="Polar residues" evidence="1">
    <location>
        <begin position="581"/>
        <end position="590"/>
    </location>
</feature>
<feature type="compositionally biased region" description="Polar residues" evidence="1">
    <location>
        <begin position="408"/>
        <end position="420"/>
    </location>
</feature>
<protein>
    <submittedName>
        <fullName evidence="2">Uncharacterized protein</fullName>
    </submittedName>
</protein>
<reference evidence="2 3" key="1">
    <citation type="submission" date="2015-04" db="EMBL/GenBank/DDBJ databases">
        <title>Complete genome sequence of Schizopora paradoxa KUC8140, a cosmopolitan wood degrader in East Asia.</title>
        <authorList>
            <consortium name="DOE Joint Genome Institute"/>
            <person name="Min B."/>
            <person name="Park H."/>
            <person name="Jang Y."/>
            <person name="Kim J.-J."/>
            <person name="Kim K.H."/>
            <person name="Pangilinan J."/>
            <person name="Lipzen A."/>
            <person name="Riley R."/>
            <person name="Grigoriev I.V."/>
            <person name="Spatafora J.W."/>
            <person name="Choi I.-G."/>
        </authorList>
    </citation>
    <scope>NUCLEOTIDE SEQUENCE [LARGE SCALE GENOMIC DNA]</scope>
    <source>
        <strain evidence="2 3">KUC8140</strain>
    </source>
</reference>
<dbReference type="AlphaFoldDB" id="A0A0H2RM67"/>
<feature type="compositionally biased region" description="Acidic residues" evidence="1">
    <location>
        <begin position="679"/>
        <end position="693"/>
    </location>
</feature>
<feature type="region of interest" description="Disordered" evidence="1">
    <location>
        <begin position="581"/>
        <end position="730"/>
    </location>
</feature>
<feature type="compositionally biased region" description="Basic residues" evidence="1">
    <location>
        <begin position="444"/>
        <end position="454"/>
    </location>
</feature>
<dbReference type="EMBL" id="KQ086255">
    <property type="protein sequence ID" value="KLO05911.1"/>
    <property type="molecule type" value="Genomic_DNA"/>
</dbReference>
<feature type="region of interest" description="Disordered" evidence="1">
    <location>
        <begin position="195"/>
        <end position="228"/>
    </location>
</feature>
<dbReference type="Proteomes" id="UP000053477">
    <property type="component" value="Unassembled WGS sequence"/>
</dbReference>
<feature type="region of interest" description="Disordered" evidence="1">
    <location>
        <begin position="1"/>
        <end position="49"/>
    </location>
</feature>
<accession>A0A0H2RM67</accession>
<gene>
    <name evidence="2" type="ORF">SCHPADRAFT_1002632</name>
</gene>
<feature type="compositionally biased region" description="Polar residues" evidence="1">
    <location>
        <begin position="455"/>
        <end position="482"/>
    </location>
</feature>
<evidence type="ECO:0000313" key="3">
    <source>
        <dbReference type="Proteomes" id="UP000053477"/>
    </source>
</evidence>
<feature type="region of interest" description="Disordered" evidence="1">
    <location>
        <begin position="405"/>
        <end position="564"/>
    </location>
</feature>
<evidence type="ECO:0000256" key="1">
    <source>
        <dbReference type="SAM" id="MobiDB-lite"/>
    </source>
</evidence>
<evidence type="ECO:0000313" key="2">
    <source>
        <dbReference type="EMBL" id="KLO05911.1"/>
    </source>
</evidence>
<name>A0A0H2RM67_9AGAM</name>
<sequence length="739" mass="79249">MDIDDDAVHDDDQSTFVAGDDAQEAHAEAAARSRSPSESPDVVGREEMEDMRSRALAIKESTTVGDVEKELVDMVLRLTDTGIPLQDQVVEQADTISNLSRQREFILERTEEERGRWDAERESWSRIADAVMTHANKPTPTIYKDPTKPTPFLESDNAILRSKLTDAQQRLSALEAELAQLKPILLVKPFALTHSSTTNNTSKKKRHDGPVAGPSTSKPDTAPRPYYRSTEPTAQVTFLPPIVHKAKSTSVGKHGPITADARSEHLLLAARRIGRERVVLLNSSALKAEELAPPAFITSPSAKGKGRADEPHIHAMPGNPYTIHYPTTPTPKTPQKGTPMRVPTWSPQAAMPFNPNAQHILVHSPPIPRLPGGPHPPPFAYVPSPIPGPAYAIYGPAYGYGPMPAPSNSPTRSSVTNSPSVPAPQLAAPRPSTSKAAADPPAPRAKRATAKRKGQASQPPEQPVASSSRSTNAITRNGSASAPSPFDLLHSAAQSMLSPAGDVESRSTMPMATRRQKRAAFDDEDDDMDIPTSPTPTKKRARITTDMADREGRGDNGGLRRGSSALDVLADQAMFFGSQSMAGSNVSHSRSGSEHSFAGSGHDSASDAGPSMRQPARWGGATHASASRPSAPPKAGNRQANSMPPKQKTTRSSTNGQSSSRRVNTRAAAQAPNRVVDENYSESESEPEPESGADDERRSSVGEGSASALPKQRAANSAGQQQGHEKLRKEWLKKLGMFK</sequence>